<organism evidence="2 3">
    <name type="scientific">Parelaphostrongylus tenuis</name>
    <name type="common">Meningeal worm</name>
    <dbReference type="NCBI Taxonomy" id="148309"/>
    <lineage>
        <taxon>Eukaryota</taxon>
        <taxon>Metazoa</taxon>
        <taxon>Ecdysozoa</taxon>
        <taxon>Nematoda</taxon>
        <taxon>Chromadorea</taxon>
        <taxon>Rhabditida</taxon>
        <taxon>Rhabditina</taxon>
        <taxon>Rhabditomorpha</taxon>
        <taxon>Strongyloidea</taxon>
        <taxon>Metastrongylidae</taxon>
        <taxon>Parelaphostrongylus</taxon>
    </lineage>
</organism>
<proteinExistence type="predicted"/>
<dbReference type="EMBL" id="JAHQIW010003454">
    <property type="protein sequence ID" value="KAJ1358752.1"/>
    <property type="molecule type" value="Genomic_DNA"/>
</dbReference>
<sequence>MSICDDLRCDIKHKLRRKFDNLLRERNSSLNSGSKSRRNPTSGKFEGESEIKHAPKPSRVTILGGITLTDSAKSLSELGPSFSPAQSLSKTSLRAIACNLHEVLDQLRYKTKQEKLGLAQRREAKHYHHLLFHERSSNNNNLIAKLTQSSIHFQTNSSTYLIATEKANSVPT</sequence>
<accession>A0AAD5QQK8</accession>
<evidence type="ECO:0000313" key="3">
    <source>
        <dbReference type="Proteomes" id="UP001196413"/>
    </source>
</evidence>
<dbReference type="Proteomes" id="UP001196413">
    <property type="component" value="Unassembled WGS sequence"/>
</dbReference>
<name>A0AAD5QQK8_PARTN</name>
<feature type="compositionally biased region" description="Polar residues" evidence="1">
    <location>
        <begin position="28"/>
        <end position="42"/>
    </location>
</feature>
<protein>
    <submittedName>
        <fullName evidence="2">Uncharacterized protein</fullName>
    </submittedName>
</protein>
<evidence type="ECO:0000256" key="1">
    <source>
        <dbReference type="SAM" id="MobiDB-lite"/>
    </source>
</evidence>
<gene>
    <name evidence="2" type="ORF">KIN20_017255</name>
</gene>
<dbReference type="AlphaFoldDB" id="A0AAD5QQK8"/>
<evidence type="ECO:0000313" key="2">
    <source>
        <dbReference type="EMBL" id="KAJ1358752.1"/>
    </source>
</evidence>
<reference evidence="2" key="1">
    <citation type="submission" date="2021-06" db="EMBL/GenBank/DDBJ databases">
        <title>Parelaphostrongylus tenuis whole genome reference sequence.</title>
        <authorList>
            <person name="Garwood T.J."/>
            <person name="Larsen P.A."/>
            <person name="Fountain-Jones N.M."/>
            <person name="Garbe J.R."/>
            <person name="Macchietto M.G."/>
            <person name="Kania S.A."/>
            <person name="Gerhold R.W."/>
            <person name="Richards J.E."/>
            <person name="Wolf T.M."/>
        </authorList>
    </citation>
    <scope>NUCLEOTIDE SEQUENCE</scope>
    <source>
        <strain evidence="2">MNPRO001-30</strain>
        <tissue evidence="2">Meninges</tissue>
    </source>
</reference>
<keyword evidence="3" id="KW-1185">Reference proteome</keyword>
<feature type="region of interest" description="Disordered" evidence="1">
    <location>
        <begin position="26"/>
        <end position="56"/>
    </location>
</feature>
<comment type="caution">
    <text evidence="2">The sequence shown here is derived from an EMBL/GenBank/DDBJ whole genome shotgun (WGS) entry which is preliminary data.</text>
</comment>